<accession>A0A9P6WTA0</accession>
<reference evidence="2" key="1">
    <citation type="journal article" date="2020" name="Microb. Genom.">
        <title>Genetic diversity of clinical and environmental Mucorales isolates obtained from an investigation of mucormycosis cases among solid organ transplant recipients.</title>
        <authorList>
            <person name="Nguyen M.H."/>
            <person name="Kaul D."/>
            <person name="Muto C."/>
            <person name="Cheng S.J."/>
            <person name="Richter R.A."/>
            <person name="Bruno V.M."/>
            <person name="Liu G."/>
            <person name="Beyhan S."/>
            <person name="Sundermann A.J."/>
            <person name="Mounaud S."/>
            <person name="Pasculle A.W."/>
            <person name="Nierman W.C."/>
            <person name="Driscoll E."/>
            <person name="Cumbie R."/>
            <person name="Clancy C.J."/>
            <person name="Dupont C.L."/>
        </authorList>
    </citation>
    <scope>NUCLEOTIDE SEQUENCE</scope>
    <source>
        <strain evidence="2">GL11</strain>
    </source>
</reference>
<evidence type="ECO:0000313" key="3">
    <source>
        <dbReference type="Proteomes" id="UP000716291"/>
    </source>
</evidence>
<dbReference type="EMBL" id="JAANQT010008714">
    <property type="protein sequence ID" value="KAG1280279.1"/>
    <property type="molecule type" value="Genomic_DNA"/>
</dbReference>
<dbReference type="InterPro" id="IPR014757">
    <property type="entry name" value="Tscrpt_reg_IclR_C"/>
</dbReference>
<dbReference type="Proteomes" id="UP000716291">
    <property type="component" value="Unassembled WGS sequence"/>
</dbReference>
<feature type="domain" description="IclR-ED" evidence="1">
    <location>
        <begin position="1"/>
        <end position="107"/>
    </location>
</feature>
<evidence type="ECO:0000313" key="2">
    <source>
        <dbReference type="EMBL" id="KAG1280279.1"/>
    </source>
</evidence>
<name>A0A9P6WTA0_RHIOR</name>
<dbReference type="Gene3D" id="3.30.450.40">
    <property type="match status" value="1"/>
</dbReference>
<proteinExistence type="predicted"/>
<gene>
    <name evidence="2" type="ORF">G6F64_014532</name>
</gene>
<organism evidence="2 3">
    <name type="scientific">Rhizopus oryzae</name>
    <name type="common">Mucormycosis agent</name>
    <name type="synonym">Rhizopus arrhizus var. delemar</name>
    <dbReference type="NCBI Taxonomy" id="64495"/>
    <lineage>
        <taxon>Eukaryota</taxon>
        <taxon>Fungi</taxon>
        <taxon>Fungi incertae sedis</taxon>
        <taxon>Mucoromycota</taxon>
        <taxon>Mucoromycotina</taxon>
        <taxon>Mucoromycetes</taxon>
        <taxon>Mucorales</taxon>
        <taxon>Mucorineae</taxon>
        <taxon>Rhizopodaceae</taxon>
        <taxon>Rhizopus</taxon>
    </lineage>
</organism>
<sequence>MALLAALPADMARGSVERNSGRLDEYGGMTPQEMYRLIEMTRARGYWVGGYLGVRGALGVGCALLDSQGAPLLAVSVTAIIDRMPAQRQRESAGWIKAELARLAMQA</sequence>
<dbReference type="AlphaFoldDB" id="A0A9P6WTA0"/>
<dbReference type="PROSITE" id="PS51078">
    <property type="entry name" value="ICLR_ED"/>
    <property type="match status" value="1"/>
</dbReference>
<dbReference type="InterPro" id="IPR029016">
    <property type="entry name" value="GAF-like_dom_sf"/>
</dbReference>
<dbReference type="SUPFAM" id="SSF55781">
    <property type="entry name" value="GAF domain-like"/>
    <property type="match status" value="1"/>
</dbReference>
<evidence type="ECO:0000259" key="1">
    <source>
        <dbReference type="PROSITE" id="PS51078"/>
    </source>
</evidence>
<keyword evidence="3" id="KW-1185">Reference proteome</keyword>
<protein>
    <recommendedName>
        <fullName evidence="1">IclR-ED domain-containing protein</fullName>
    </recommendedName>
</protein>
<comment type="caution">
    <text evidence="2">The sequence shown here is derived from an EMBL/GenBank/DDBJ whole genome shotgun (WGS) entry which is preliminary data.</text>
</comment>